<feature type="region of interest" description="Disordered" evidence="1">
    <location>
        <begin position="18"/>
        <end position="87"/>
    </location>
</feature>
<keyword evidence="3" id="KW-1185">Reference proteome</keyword>
<organism evidence="2 3">
    <name type="scientific">Sphagnum jensenii</name>
    <dbReference type="NCBI Taxonomy" id="128206"/>
    <lineage>
        <taxon>Eukaryota</taxon>
        <taxon>Viridiplantae</taxon>
        <taxon>Streptophyta</taxon>
        <taxon>Embryophyta</taxon>
        <taxon>Bryophyta</taxon>
        <taxon>Sphagnophytina</taxon>
        <taxon>Sphagnopsida</taxon>
        <taxon>Sphagnales</taxon>
        <taxon>Sphagnaceae</taxon>
        <taxon>Sphagnum</taxon>
    </lineage>
</organism>
<accession>A0ABP0WR14</accession>
<feature type="compositionally biased region" description="Pro residues" evidence="1">
    <location>
        <begin position="38"/>
        <end position="47"/>
    </location>
</feature>
<evidence type="ECO:0000313" key="3">
    <source>
        <dbReference type="Proteomes" id="UP001497444"/>
    </source>
</evidence>
<evidence type="ECO:0000313" key="2">
    <source>
        <dbReference type="EMBL" id="CAK9267910.1"/>
    </source>
</evidence>
<gene>
    <name evidence="2" type="ORF">CSSPJE1EN1_LOCUS13388</name>
</gene>
<reference evidence="2 3" key="1">
    <citation type="submission" date="2024-02" db="EMBL/GenBank/DDBJ databases">
        <authorList>
            <consortium name="ELIXIR-Norway"/>
            <consortium name="Elixir Norway"/>
        </authorList>
    </citation>
    <scope>NUCLEOTIDE SEQUENCE [LARGE SCALE GENOMIC DNA]</scope>
</reference>
<dbReference type="EMBL" id="OZ020097">
    <property type="protein sequence ID" value="CAK9267910.1"/>
    <property type="molecule type" value="Genomic_DNA"/>
</dbReference>
<proteinExistence type="predicted"/>
<feature type="compositionally biased region" description="Low complexity" evidence="1">
    <location>
        <begin position="20"/>
        <end position="31"/>
    </location>
</feature>
<evidence type="ECO:0000256" key="1">
    <source>
        <dbReference type="SAM" id="MobiDB-lite"/>
    </source>
</evidence>
<dbReference type="Proteomes" id="UP001497444">
    <property type="component" value="Chromosome 2"/>
</dbReference>
<protein>
    <submittedName>
        <fullName evidence="2">Uncharacterized protein</fullName>
    </submittedName>
</protein>
<name>A0ABP0WR14_9BRYO</name>
<sequence>MQIGRCYLLWVLSISSLPINNNNNNKRTQATRTRRDPPPPPPPPPQQPQRRRQPATATTEQRQQHNLHRTPGSCAPPVDDNHPRMDEPTFCPDGWLDRSQMEYDPTAIVSTSSRTPPQHIIHPSIHPPRIHVNFWLLGTQGNVPLGTTIDLSFTERGHVANFFTNSVPLVTRPFFRPFEWPGLVLCQLAASYWLSWAYYNWPLTHYRMGLASADSGFHVVIVP</sequence>